<evidence type="ECO:0000313" key="1">
    <source>
        <dbReference type="EMBL" id="EAW32102.1"/>
    </source>
</evidence>
<reference evidence="1 2" key="1">
    <citation type="journal article" date="2010" name="J. Bacteriol.">
        <title>Genome sequence of the oligotrophic marine Gammaproteobacterium HTCC2143, isolated from the Oregon Coast.</title>
        <authorList>
            <person name="Oh H.M."/>
            <person name="Kang I."/>
            <person name="Ferriera S."/>
            <person name="Giovannoni S.J."/>
            <person name="Cho J.C."/>
        </authorList>
    </citation>
    <scope>NUCLEOTIDE SEQUENCE [LARGE SCALE GENOMIC DNA]</scope>
    <source>
        <strain evidence="1 2">HTCC2143</strain>
    </source>
</reference>
<dbReference type="EMBL" id="AAVT01000001">
    <property type="protein sequence ID" value="EAW32102.1"/>
    <property type="molecule type" value="Genomic_DNA"/>
</dbReference>
<protein>
    <submittedName>
        <fullName evidence="1">Uncharacterized protein</fullName>
    </submittedName>
</protein>
<comment type="caution">
    <text evidence="1">The sequence shown here is derived from an EMBL/GenBank/DDBJ whole genome shotgun (WGS) entry which is preliminary data.</text>
</comment>
<proteinExistence type="predicted"/>
<gene>
    <name evidence="1" type="ORF">GP2143_12641</name>
</gene>
<keyword evidence="2" id="KW-1185">Reference proteome</keyword>
<sequence>MLVVMSADIALCGLFIDVTTRCNHSPLQSRDVNFESYSEGSWLADQ</sequence>
<dbReference type="AlphaFoldDB" id="A0Y7J8"/>
<name>A0Y7J8_9GAMM</name>
<accession>A0Y7J8</accession>
<dbReference type="STRING" id="247633.GP2143_12641"/>
<evidence type="ECO:0000313" key="2">
    <source>
        <dbReference type="Proteomes" id="UP000004931"/>
    </source>
</evidence>
<dbReference type="Proteomes" id="UP000004931">
    <property type="component" value="Unassembled WGS sequence"/>
</dbReference>
<organism evidence="1 2">
    <name type="scientific">marine gamma proteobacterium HTCC2143</name>
    <dbReference type="NCBI Taxonomy" id="247633"/>
    <lineage>
        <taxon>Bacteria</taxon>
        <taxon>Pseudomonadati</taxon>
        <taxon>Pseudomonadota</taxon>
        <taxon>Gammaproteobacteria</taxon>
        <taxon>Cellvibrionales</taxon>
        <taxon>Spongiibacteraceae</taxon>
        <taxon>BD1-7 clade</taxon>
    </lineage>
</organism>